<evidence type="ECO:0000313" key="4">
    <source>
        <dbReference type="EMBL" id="CAB4338501.1"/>
    </source>
</evidence>
<evidence type="ECO:0000259" key="3">
    <source>
        <dbReference type="Pfam" id="PF02470"/>
    </source>
</evidence>
<organism evidence="4">
    <name type="scientific">freshwater metagenome</name>
    <dbReference type="NCBI Taxonomy" id="449393"/>
    <lineage>
        <taxon>unclassified sequences</taxon>
        <taxon>metagenomes</taxon>
        <taxon>ecological metagenomes</taxon>
    </lineage>
</organism>
<dbReference type="InterPro" id="IPR052336">
    <property type="entry name" value="MlaD_Phospholipid_Transporter"/>
</dbReference>
<dbReference type="InterPro" id="IPR003399">
    <property type="entry name" value="Mce/MlaD"/>
</dbReference>
<dbReference type="Pfam" id="PF02470">
    <property type="entry name" value="MlaD"/>
    <property type="match status" value="1"/>
</dbReference>
<keyword evidence="2" id="KW-1133">Transmembrane helix</keyword>
<feature type="domain" description="Mce/MlaD" evidence="3">
    <location>
        <begin position="50"/>
        <end position="126"/>
    </location>
</feature>
<dbReference type="PANTHER" id="PTHR33371">
    <property type="entry name" value="INTERMEMBRANE PHOSPHOLIPID TRANSPORT SYSTEM BINDING PROTEIN MLAD-RELATED"/>
    <property type="match status" value="1"/>
</dbReference>
<sequence>MKTAILKHTKDFIAIGVVALVAALVGGYILSNQRFYLPAWVPVIGSDFVDYNAEFSTAQAVTPGQGQTVIVAGVTVGEIGKVSLDNGRAIVQMKIRKQYAQIYNDATALLRPKTGLNDMVIEMNPGSPSSGEIPAGGTLKVSRTLPNVNPDEILAGLDADTRGYLQLLINGGGQGLTGNSSELSATLKRFDPAAVYLARIGTQLGRRQAYIKRSIHNFRLLSQELGARDTELARFVRSSNDVFGVFANQQQNLRETLRLLPAALSDTNQAVISSDALTSQLGPALDKLEPTATGTASALKALQKFAIATTPVIKDQLRPFTAEAGPTVASLKPSAANLAATAPKLDTTFSVLNTLTNELAYNPSGDQEGYLFWLAWGNHLTASTLSAQDAHGPLGRSLLFSSCDALAILQSLADGSPQVGTLVTLLNPPNYEVVCSSGRGAKGAALAAKSLQQQRRNYGLGTTRPGSVSKPPAATSKAAPATKDLDAQEGATP</sequence>
<evidence type="ECO:0000256" key="2">
    <source>
        <dbReference type="SAM" id="Phobius"/>
    </source>
</evidence>
<protein>
    <submittedName>
        <fullName evidence="4">Unannotated protein</fullName>
    </submittedName>
</protein>
<feature type="compositionally biased region" description="Low complexity" evidence="1">
    <location>
        <begin position="469"/>
        <end position="482"/>
    </location>
</feature>
<name>A0A6J5Z7A8_9ZZZZ</name>
<dbReference type="EMBL" id="CAESAN010000020">
    <property type="protein sequence ID" value="CAB4338501.1"/>
    <property type="molecule type" value="Genomic_DNA"/>
</dbReference>
<keyword evidence="2" id="KW-0472">Membrane</keyword>
<evidence type="ECO:0000256" key="1">
    <source>
        <dbReference type="SAM" id="MobiDB-lite"/>
    </source>
</evidence>
<feature type="region of interest" description="Disordered" evidence="1">
    <location>
        <begin position="455"/>
        <end position="493"/>
    </location>
</feature>
<reference evidence="4" key="1">
    <citation type="submission" date="2020-05" db="EMBL/GenBank/DDBJ databases">
        <authorList>
            <person name="Chiriac C."/>
            <person name="Salcher M."/>
            <person name="Ghai R."/>
            <person name="Kavagutti S V."/>
        </authorList>
    </citation>
    <scope>NUCLEOTIDE SEQUENCE</scope>
</reference>
<feature type="transmembrane region" description="Helical" evidence="2">
    <location>
        <begin position="12"/>
        <end position="30"/>
    </location>
</feature>
<gene>
    <name evidence="4" type="ORF">UFOPK3547_00369</name>
</gene>
<dbReference type="PANTHER" id="PTHR33371:SF4">
    <property type="entry name" value="INTERMEMBRANE PHOSPHOLIPID TRANSPORT SYSTEM BINDING PROTEIN MLAD"/>
    <property type="match status" value="1"/>
</dbReference>
<accession>A0A6J5Z7A8</accession>
<dbReference type="AlphaFoldDB" id="A0A6J5Z7A8"/>
<proteinExistence type="predicted"/>
<keyword evidence="2" id="KW-0812">Transmembrane</keyword>